<accession>A0A415BSR2</accession>
<dbReference type="InterPro" id="IPR011004">
    <property type="entry name" value="Trimer_LpxA-like_sf"/>
</dbReference>
<dbReference type="PANTHER" id="PTHR23416:SF23">
    <property type="entry name" value="ACETYLTRANSFERASE C18B11.09C-RELATED"/>
    <property type="match status" value="1"/>
</dbReference>
<sequence>MIIKIIKKISHNIKDCIKYTYRYFVYLSKYDDLKFYYSTIIYDGALFEGANALGRNVRFEGKLGYGSYIGDNSNISADIGRFTSIAPNVHINRGFHPIKAPFATTCPMFYSVKCQNGHTFVNTQKFNEVKPMVQIGSDCWIGQNVFIAGGVKIGDGAVVLAGSIVYKDIPPYAIFGGNKILGNRYTDEEISCLLSNPWFKKDIYWLSLHSDLLCNLPQLLKYIKNNYA</sequence>
<dbReference type="Proteomes" id="UP000285777">
    <property type="component" value="Unassembled WGS sequence"/>
</dbReference>
<evidence type="ECO:0000313" key="4">
    <source>
        <dbReference type="Proteomes" id="UP000285777"/>
    </source>
</evidence>
<organism evidence="3 4">
    <name type="scientific">Phocaeicola vulgatus</name>
    <name type="common">Bacteroides vulgatus</name>
    <dbReference type="NCBI Taxonomy" id="821"/>
    <lineage>
        <taxon>Bacteria</taxon>
        <taxon>Pseudomonadati</taxon>
        <taxon>Bacteroidota</taxon>
        <taxon>Bacteroidia</taxon>
        <taxon>Bacteroidales</taxon>
        <taxon>Bacteroidaceae</taxon>
        <taxon>Phocaeicola</taxon>
    </lineage>
</organism>
<comment type="similarity">
    <text evidence="1">Belongs to the transferase hexapeptide repeat family.</text>
</comment>
<dbReference type="PANTHER" id="PTHR23416">
    <property type="entry name" value="SIALIC ACID SYNTHASE-RELATED"/>
    <property type="match status" value="1"/>
</dbReference>
<dbReference type="AlphaFoldDB" id="A0A415BSR2"/>
<dbReference type="SUPFAM" id="SSF51161">
    <property type="entry name" value="Trimeric LpxA-like enzymes"/>
    <property type="match status" value="1"/>
</dbReference>
<dbReference type="GO" id="GO:0005829">
    <property type="term" value="C:cytosol"/>
    <property type="evidence" value="ECO:0007669"/>
    <property type="project" value="TreeGrafter"/>
</dbReference>
<dbReference type="InterPro" id="IPR001451">
    <property type="entry name" value="Hexapep"/>
</dbReference>
<protein>
    <submittedName>
        <fullName evidence="3">Antibiotic acetyltransferase</fullName>
    </submittedName>
</protein>
<dbReference type="InterPro" id="IPR051159">
    <property type="entry name" value="Hexapeptide_acetyltransf"/>
</dbReference>
<keyword evidence="2 3" id="KW-0808">Transferase</keyword>
<dbReference type="EMBL" id="QRLF01000012">
    <property type="protein sequence ID" value="RHI91814.1"/>
    <property type="molecule type" value="Genomic_DNA"/>
</dbReference>
<dbReference type="Gene3D" id="2.160.10.10">
    <property type="entry name" value="Hexapeptide repeat proteins"/>
    <property type="match status" value="1"/>
</dbReference>
<dbReference type="GO" id="GO:0008374">
    <property type="term" value="F:O-acyltransferase activity"/>
    <property type="evidence" value="ECO:0007669"/>
    <property type="project" value="TreeGrafter"/>
</dbReference>
<evidence type="ECO:0000313" key="3">
    <source>
        <dbReference type="EMBL" id="RHI91814.1"/>
    </source>
</evidence>
<reference evidence="3 4" key="1">
    <citation type="submission" date="2018-08" db="EMBL/GenBank/DDBJ databases">
        <title>A genome reference for cultivated species of the human gut microbiota.</title>
        <authorList>
            <person name="Zou Y."/>
            <person name="Xue W."/>
            <person name="Luo G."/>
        </authorList>
    </citation>
    <scope>NUCLEOTIDE SEQUENCE [LARGE SCALE GENOMIC DNA]</scope>
    <source>
        <strain evidence="3 4">AM13-21</strain>
    </source>
</reference>
<name>A0A415BSR2_PHOVU</name>
<dbReference type="Pfam" id="PF00132">
    <property type="entry name" value="Hexapep"/>
    <property type="match status" value="1"/>
</dbReference>
<gene>
    <name evidence="3" type="ORF">DW150_08825</name>
</gene>
<evidence type="ECO:0000256" key="2">
    <source>
        <dbReference type="ARBA" id="ARBA00022679"/>
    </source>
</evidence>
<proteinExistence type="inferred from homology"/>
<evidence type="ECO:0000256" key="1">
    <source>
        <dbReference type="ARBA" id="ARBA00007274"/>
    </source>
</evidence>
<comment type="caution">
    <text evidence="3">The sequence shown here is derived from an EMBL/GenBank/DDBJ whole genome shotgun (WGS) entry which is preliminary data.</text>
</comment>
<dbReference type="RefSeq" id="WP_118290715.1">
    <property type="nucleotide sequence ID" value="NZ_QRLF01000012.1"/>
</dbReference>